<keyword evidence="1" id="KW-0472">Membrane</keyword>
<sequence length="98" mass="11520">MIFKYRRKCSIYNEQVIKDLNKVLQDSSSRLDRPKLKKLIKFDKSKKHQDKTDIYVKLVTEQILIKNKKIMMWAIIAGVTSSIILTILLLVLFLVILV</sequence>
<keyword evidence="1" id="KW-0812">Transmembrane</keyword>
<keyword evidence="1" id="KW-1133">Transmembrane helix</keyword>
<dbReference type="Proteomes" id="UP000290495">
    <property type="component" value="Chromosome"/>
</dbReference>
<name>A0A449ARB9_9BACT</name>
<feature type="transmembrane region" description="Helical" evidence="1">
    <location>
        <begin position="70"/>
        <end position="97"/>
    </location>
</feature>
<evidence type="ECO:0000313" key="3">
    <source>
        <dbReference type="Proteomes" id="UP000290495"/>
    </source>
</evidence>
<dbReference type="EMBL" id="LR215010">
    <property type="protein sequence ID" value="VEU68892.1"/>
    <property type="molecule type" value="Genomic_DNA"/>
</dbReference>
<evidence type="ECO:0000313" key="2">
    <source>
        <dbReference type="EMBL" id="VEU68892.1"/>
    </source>
</evidence>
<accession>A0A449ARB9</accession>
<protein>
    <submittedName>
        <fullName evidence="2">Uncharacterized protein</fullName>
    </submittedName>
</protein>
<gene>
    <name evidence="2" type="ORF">NCTC10146_00351</name>
</gene>
<organism evidence="2 3">
    <name type="scientific">Mycoplasmopsis canis</name>
    <dbReference type="NCBI Taxonomy" id="29555"/>
    <lineage>
        <taxon>Bacteria</taxon>
        <taxon>Bacillati</taxon>
        <taxon>Mycoplasmatota</taxon>
        <taxon>Mycoplasmoidales</taxon>
        <taxon>Metamycoplasmataceae</taxon>
        <taxon>Mycoplasmopsis</taxon>
    </lineage>
</organism>
<proteinExistence type="predicted"/>
<reference evidence="2 3" key="1">
    <citation type="submission" date="2019-01" db="EMBL/GenBank/DDBJ databases">
        <authorList>
            <consortium name="Pathogen Informatics"/>
        </authorList>
    </citation>
    <scope>NUCLEOTIDE SEQUENCE [LARGE SCALE GENOMIC DNA]</scope>
    <source>
        <strain evidence="2 3">NCTC10146</strain>
    </source>
</reference>
<evidence type="ECO:0000256" key="1">
    <source>
        <dbReference type="SAM" id="Phobius"/>
    </source>
</evidence>
<dbReference type="RefSeq" id="WP_004794994.1">
    <property type="nucleotide sequence ID" value="NZ_LR215010.1"/>
</dbReference>
<dbReference type="AlphaFoldDB" id="A0A449ARB9"/>